<dbReference type="KEGG" id="sva:SVA_2421"/>
<feature type="binding site" evidence="13">
    <location>
        <position position="214"/>
    </location>
    <ligand>
        <name>substrate</name>
    </ligand>
</feature>
<feature type="active site" description="Electrophile" evidence="13">
    <location>
        <position position="97"/>
    </location>
</feature>
<evidence type="ECO:0000256" key="12">
    <source>
        <dbReference type="ARBA" id="ARBA00055680"/>
    </source>
</evidence>
<name>A0A1B4V604_9GAMM</name>
<dbReference type="PROSITE" id="PS51440">
    <property type="entry name" value="TIM_2"/>
    <property type="match status" value="1"/>
</dbReference>
<evidence type="ECO:0000256" key="6">
    <source>
        <dbReference type="ARBA" id="ARBA00011940"/>
    </source>
</evidence>
<comment type="catalytic activity">
    <reaction evidence="1 13 14">
        <text>D-glyceraldehyde 3-phosphate = dihydroxyacetone phosphate</text>
        <dbReference type="Rhea" id="RHEA:18585"/>
        <dbReference type="ChEBI" id="CHEBI:57642"/>
        <dbReference type="ChEBI" id="CHEBI:59776"/>
        <dbReference type="EC" id="5.3.1.1"/>
    </reaction>
</comment>
<evidence type="ECO:0000256" key="3">
    <source>
        <dbReference type="ARBA" id="ARBA00004939"/>
    </source>
</evidence>
<dbReference type="GO" id="GO:0006096">
    <property type="term" value="P:glycolytic process"/>
    <property type="evidence" value="ECO:0007669"/>
    <property type="project" value="UniProtKB-UniRule"/>
</dbReference>
<feature type="binding site" evidence="13">
    <location>
        <begin position="11"/>
        <end position="13"/>
    </location>
    <ligand>
        <name>substrate</name>
    </ligand>
</feature>
<dbReference type="HAMAP" id="MF_00147_B">
    <property type="entry name" value="TIM_B"/>
    <property type="match status" value="1"/>
</dbReference>
<protein>
    <recommendedName>
        <fullName evidence="7 13">Triosephosphate isomerase</fullName>
        <shortName evidence="13">TIM</shortName>
        <shortName evidence="13">TPI</shortName>
        <ecNumber evidence="6 13">5.3.1.1</ecNumber>
    </recommendedName>
    <alternativeName>
        <fullName evidence="13">Triose-phosphate isomerase</fullName>
    </alternativeName>
</protein>
<evidence type="ECO:0000256" key="2">
    <source>
        <dbReference type="ARBA" id="ARBA00004742"/>
    </source>
</evidence>
<feature type="active site" description="Proton acceptor" evidence="13">
    <location>
        <position position="169"/>
    </location>
</feature>
<dbReference type="SUPFAM" id="SSF51351">
    <property type="entry name" value="Triosephosphate isomerase (TIM)"/>
    <property type="match status" value="1"/>
</dbReference>
<keyword evidence="10 13" id="KW-0324">Glycolysis</keyword>
<dbReference type="Pfam" id="PF00121">
    <property type="entry name" value="TIM"/>
    <property type="match status" value="1"/>
</dbReference>
<dbReference type="RefSeq" id="WP_096461430.1">
    <property type="nucleotide sequence ID" value="NZ_AP014936.1"/>
</dbReference>
<evidence type="ECO:0000256" key="11">
    <source>
        <dbReference type="ARBA" id="ARBA00023235"/>
    </source>
</evidence>
<dbReference type="GO" id="GO:0046166">
    <property type="term" value="P:glyceraldehyde-3-phosphate biosynthetic process"/>
    <property type="evidence" value="ECO:0007669"/>
    <property type="project" value="TreeGrafter"/>
</dbReference>
<dbReference type="InterPro" id="IPR022896">
    <property type="entry name" value="TrioseP_Isoase_bac/euk"/>
</dbReference>
<dbReference type="GO" id="GO:0004807">
    <property type="term" value="F:triose-phosphate isomerase activity"/>
    <property type="evidence" value="ECO:0007669"/>
    <property type="project" value="UniProtKB-UniRule"/>
</dbReference>
<dbReference type="InterPro" id="IPR013785">
    <property type="entry name" value="Aldolase_TIM"/>
</dbReference>
<dbReference type="UniPathway" id="UPA00138"/>
<comment type="subunit">
    <text evidence="5 13 14">Homodimer.</text>
</comment>
<dbReference type="PANTHER" id="PTHR21139:SF42">
    <property type="entry name" value="TRIOSEPHOSPHATE ISOMERASE"/>
    <property type="match status" value="1"/>
</dbReference>
<dbReference type="UniPathway" id="UPA00109">
    <property type="reaction ID" value="UER00189"/>
</dbReference>
<evidence type="ECO:0000313" key="15">
    <source>
        <dbReference type="EMBL" id="BAU48969.1"/>
    </source>
</evidence>
<evidence type="ECO:0000256" key="1">
    <source>
        <dbReference type="ARBA" id="ARBA00000474"/>
    </source>
</evidence>
<dbReference type="EC" id="5.3.1.1" evidence="6 13"/>
<comment type="function">
    <text evidence="12 13">Involved in the gluconeogenesis. Catalyzes stereospecifically the conversion of dihydroxyacetone phosphate (DHAP) to D-glyceraldehyde-3-phosphate (G3P).</text>
</comment>
<dbReference type="InterPro" id="IPR000652">
    <property type="entry name" value="Triosephosphate_isomerase"/>
</dbReference>
<dbReference type="FunFam" id="3.20.20.70:FF:000020">
    <property type="entry name" value="Triosephosphate isomerase"/>
    <property type="match status" value="1"/>
</dbReference>
<comment type="pathway">
    <text evidence="3">Carbohydrate metabolism; erythritol degradation.</text>
</comment>
<reference evidence="15 16" key="1">
    <citation type="submission" date="2015-08" db="EMBL/GenBank/DDBJ databases">
        <title>Complete genome sequence of Sulfurifustis variabilis.</title>
        <authorList>
            <person name="Miura A."/>
            <person name="Kojima H."/>
            <person name="Fukui M."/>
        </authorList>
    </citation>
    <scope>NUCLEOTIDE SEQUENCE [LARGE SCALE GENOMIC DNA]</scope>
    <source>
        <strain evidence="16">skN76</strain>
    </source>
</reference>
<dbReference type="GO" id="GO:0005829">
    <property type="term" value="C:cytosol"/>
    <property type="evidence" value="ECO:0007669"/>
    <property type="project" value="TreeGrafter"/>
</dbReference>
<gene>
    <name evidence="13" type="primary">tpiA</name>
    <name evidence="15" type="ORF">SVA_2421</name>
</gene>
<keyword evidence="9 13" id="KW-0963">Cytoplasm</keyword>
<dbReference type="InterPro" id="IPR035990">
    <property type="entry name" value="TIM_sf"/>
</dbReference>
<dbReference type="AlphaFoldDB" id="A0A1B4V604"/>
<evidence type="ECO:0000256" key="4">
    <source>
        <dbReference type="ARBA" id="ARBA00007422"/>
    </source>
</evidence>
<organism evidence="15 16">
    <name type="scientific">Sulfurifustis variabilis</name>
    <dbReference type="NCBI Taxonomy" id="1675686"/>
    <lineage>
        <taxon>Bacteria</taxon>
        <taxon>Pseudomonadati</taxon>
        <taxon>Pseudomonadota</taxon>
        <taxon>Gammaproteobacteria</taxon>
        <taxon>Acidiferrobacterales</taxon>
        <taxon>Acidiferrobacteraceae</taxon>
        <taxon>Sulfurifustis</taxon>
    </lineage>
</organism>
<keyword evidence="11 13" id="KW-0413">Isomerase</keyword>
<dbReference type="GO" id="GO:0006094">
    <property type="term" value="P:gluconeogenesis"/>
    <property type="evidence" value="ECO:0007669"/>
    <property type="project" value="UniProtKB-UniRule"/>
</dbReference>
<evidence type="ECO:0000256" key="10">
    <source>
        <dbReference type="ARBA" id="ARBA00023152"/>
    </source>
</evidence>
<evidence type="ECO:0000256" key="5">
    <source>
        <dbReference type="ARBA" id="ARBA00011738"/>
    </source>
</evidence>
<evidence type="ECO:0000256" key="13">
    <source>
        <dbReference type="HAMAP-Rule" id="MF_00147"/>
    </source>
</evidence>
<dbReference type="CDD" id="cd00311">
    <property type="entry name" value="TIM"/>
    <property type="match status" value="1"/>
</dbReference>
<dbReference type="PANTHER" id="PTHR21139">
    <property type="entry name" value="TRIOSEPHOSPHATE ISOMERASE"/>
    <property type="match status" value="1"/>
</dbReference>
<comment type="pathway">
    <text evidence="13 14">Carbohydrate degradation; glycolysis; D-glyceraldehyde 3-phosphate from glycerone phosphate: step 1/1.</text>
</comment>
<sequence length="251" mass="26379">MSERRPLVAGNWKMHGTRAEAAALVDGIVRGLRPNAAAEVLVCPPFVLIPLVAEKLGGTKVGWGGQNLDPHASGAYTGEVSGPMLRDLGCTYVIVGHSERRAYYGESDEIVADKFGAAQAAGLTPILCVGETLEERESNRTETVVARQLDAVMGKHGVDGLARAVIAYEPVWAIGTGRTATPDQAQEVHAFIRGRIRSRNAGIGGKIRILYGGSVKGGNAAELFRQPDIDGGLIGGASLKADEFLAICHAA</sequence>
<dbReference type="Gene3D" id="3.20.20.70">
    <property type="entry name" value="Aldolase class I"/>
    <property type="match status" value="1"/>
</dbReference>
<dbReference type="EMBL" id="AP014936">
    <property type="protein sequence ID" value="BAU48969.1"/>
    <property type="molecule type" value="Genomic_DNA"/>
</dbReference>
<dbReference type="PROSITE" id="PS00171">
    <property type="entry name" value="TIM_1"/>
    <property type="match status" value="1"/>
</dbReference>
<evidence type="ECO:0000256" key="14">
    <source>
        <dbReference type="RuleBase" id="RU363013"/>
    </source>
</evidence>
<dbReference type="InterPro" id="IPR020861">
    <property type="entry name" value="Triosephosphate_isomerase_AS"/>
</dbReference>
<feature type="binding site" evidence="13">
    <location>
        <position position="175"/>
    </location>
    <ligand>
        <name>substrate</name>
    </ligand>
</feature>
<keyword evidence="16" id="KW-1185">Reference proteome</keyword>
<comment type="pathway">
    <text evidence="2 13 14">Carbohydrate biosynthesis; gluconeogenesis.</text>
</comment>
<proteinExistence type="inferred from homology"/>
<comment type="similarity">
    <text evidence="4 13 14">Belongs to the triosephosphate isomerase family.</text>
</comment>
<keyword evidence="8 13" id="KW-0312">Gluconeogenesis</keyword>
<evidence type="ECO:0000256" key="9">
    <source>
        <dbReference type="ARBA" id="ARBA00022490"/>
    </source>
</evidence>
<dbReference type="GO" id="GO:0019563">
    <property type="term" value="P:glycerol catabolic process"/>
    <property type="evidence" value="ECO:0007669"/>
    <property type="project" value="TreeGrafter"/>
</dbReference>
<dbReference type="NCBIfam" id="TIGR00419">
    <property type="entry name" value="tim"/>
    <property type="match status" value="1"/>
</dbReference>
<comment type="subcellular location">
    <subcellularLocation>
        <location evidence="13 14">Cytoplasm</location>
    </subcellularLocation>
</comment>
<evidence type="ECO:0000256" key="7">
    <source>
        <dbReference type="ARBA" id="ARBA00019397"/>
    </source>
</evidence>
<dbReference type="OrthoDB" id="9809429at2"/>
<evidence type="ECO:0000313" key="16">
    <source>
        <dbReference type="Proteomes" id="UP000218899"/>
    </source>
</evidence>
<dbReference type="Proteomes" id="UP000218899">
    <property type="component" value="Chromosome"/>
</dbReference>
<evidence type="ECO:0000256" key="8">
    <source>
        <dbReference type="ARBA" id="ARBA00022432"/>
    </source>
</evidence>
<feature type="binding site" evidence="13">
    <location>
        <begin position="235"/>
        <end position="236"/>
    </location>
    <ligand>
        <name>substrate</name>
    </ligand>
</feature>
<accession>A0A1B4V604</accession>